<dbReference type="CDD" id="cd03112">
    <property type="entry name" value="CobW-like"/>
    <property type="match status" value="1"/>
</dbReference>
<gene>
    <name evidence="3" type="ORF">CCE28_06135</name>
</gene>
<evidence type="ECO:0000259" key="2">
    <source>
        <dbReference type="Pfam" id="PF07683"/>
    </source>
</evidence>
<proteinExistence type="predicted"/>
<evidence type="ECO:0000313" key="3">
    <source>
        <dbReference type="EMBL" id="PAB60473.1"/>
    </source>
</evidence>
<dbReference type="InterPro" id="IPR003495">
    <property type="entry name" value="CobW/HypB/UreG_nucleotide-bd"/>
</dbReference>
<dbReference type="PANTHER" id="PTHR13748">
    <property type="entry name" value="COBW-RELATED"/>
    <property type="match status" value="1"/>
</dbReference>
<dbReference type="InterPro" id="IPR051316">
    <property type="entry name" value="Zinc-reg_GTPase_activator"/>
</dbReference>
<name>A0A267MNR6_9FIRM</name>
<dbReference type="SUPFAM" id="SSF52540">
    <property type="entry name" value="P-loop containing nucleoside triphosphate hydrolases"/>
    <property type="match status" value="1"/>
</dbReference>
<protein>
    <recommendedName>
        <fullName evidence="5">Cobalamin biosynthesis protein CobW</fullName>
    </recommendedName>
</protein>
<dbReference type="Pfam" id="PF02492">
    <property type="entry name" value="cobW"/>
    <property type="match status" value="1"/>
</dbReference>
<organism evidence="3 4">
    <name type="scientific">Anaeromicrobium sediminis</name>
    <dbReference type="NCBI Taxonomy" id="1478221"/>
    <lineage>
        <taxon>Bacteria</taxon>
        <taxon>Bacillati</taxon>
        <taxon>Bacillota</taxon>
        <taxon>Clostridia</taxon>
        <taxon>Peptostreptococcales</taxon>
        <taxon>Thermotaleaceae</taxon>
        <taxon>Anaeromicrobium</taxon>
    </lineage>
</organism>
<dbReference type="Proteomes" id="UP000216024">
    <property type="component" value="Unassembled WGS sequence"/>
</dbReference>
<dbReference type="RefSeq" id="WP_095132017.1">
    <property type="nucleotide sequence ID" value="NZ_NIBG01000003.1"/>
</dbReference>
<dbReference type="PANTHER" id="PTHR13748:SF62">
    <property type="entry name" value="COBW DOMAIN-CONTAINING PROTEIN"/>
    <property type="match status" value="1"/>
</dbReference>
<feature type="domain" description="CobW/HypB/UreG nucleotide-binding" evidence="1">
    <location>
        <begin position="4"/>
        <end position="179"/>
    </location>
</feature>
<dbReference type="InterPro" id="IPR027417">
    <property type="entry name" value="P-loop_NTPase"/>
</dbReference>
<dbReference type="OrthoDB" id="9808822at2"/>
<dbReference type="GO" id="GO:0005737">
    <property type="term" value="C:cytoplasm"/>
    <property type="evidence" value="ECO:0007669"/>
    <property type="project" value="TreeGrafter"/>
</dbReference>
<dbReference type="Gene3D" id="3.40.50.300">
    <property type="entry name" value="P-loop containing nucleotide triphosphate hydrolases"/>
    <property type="match status" value="1"/>
</dbReference>
<dbReference type="InterPro" id="IPR011629">
    <property type="entry name" value="CobW-like_C"/>
</dbReference>
<reference evidence="3 4" key="1">
    <citation type="submission" date="2017-06" db="EMBL/GenBank/DDBJ databases">
        <title>Draft genome sequence of anaerobic fermentative bacterium Anaeromicrobium sediminis DY2726D isolated from West Pacific Ocean sediments.</title>
        <authorList>
            <person name="Zeng X."/>
        </authorList>
    </citation>
    <scope>NUCLEOTIDE SEQUENCE [LARGE SCALE GENOMIC DNA]</scope>
    <source>
        <strain evidence="3 4">DY2726D</strain>
    </source>
</reference>
<evidence type="ECO:0000313" key="4">
    <source>
        <dbReference type="Proteomes" id="UP000216024"/>
    </source>
</evidence>
<evidence type="ECO:0008006" key="5">
    <source>
        <dbReference type="Google" id="ProtNLM"/>
    </source>
</evidence>
<dbReference type="AlphaFoldDB" id="A0A267MNR6"/>
<comment type="caution">
    <text evidence="3">The sequence shown here is derived from an EMBL/GenBank/DDBJ whole genome shotgun (WGS) entry which is preliminary data.</text>
</comment>
<evidence type="ECO:0000259" key="1">
    <source>
        <dbReference type="Pfam" id="PF02492"/>
    </source>
</evidence>
<dbReference type="Pfam" id="PF07683">
    <property type="entry name" value="CobW_C"/>
    <property type="match status" value="1"/>
</dbReference>
<sequence>MIDIYLITGFLGAGKTTLMRNLLNGFEGNKTAIIVNEFGKEGVDGNLLEKEGMLIEEINNGSIFCVCRSDLFIDAILKSADLGVENLIVESSGLADPFGMPKIMTILEKLAPNEFHYSGSICVVDSKNFYKVYETAVAIEHQVQGADLIFMNKTDIATDEEIQSVEKTIRELNNHARIIKTNFSKIDDFDEIIKLQWHKPDMKGILIKKTLGISKYILKFHCNNLNLLKEWLEEWAEEVYRVKGFCKINGESYLVEAVQSQIHIEKLNYDKEEDFLVVLGPSRDVIKEKIKASWFEKFETNIEIL</sequence>
<dbReference type="EMBL" id="NIBG01000003">
    <property type="protein sequence ID" value="PAB60473.1"/>
    <property type="molecule type" value="Genomic_DNA"/>
</dbReference>
<accession>A0A267MNR6</accession>
<keyword evidence="4" id="KW-1185">Reference proteome</keyword>
<feature type="domain" description="CobW C-terminal" evidence="2">
    <location>
        <begin position="226"/>
        <end position="292"/>
    </location>
</feature>